<feature type="non-terminal residue" evidence="5">
    <location>
        <position position="1"/>
    </location>
</feature>
<reference evidence="5 6" key="1">
    <citation type="journal article" date="2008" name="Nature">
        <title>The genome of the choanoflagellate Monosiga brevicollis and the origin of metazoans.</title>
        <authorList>
            <consortium name="JGI Sequencing"/>
            <person name="King N."/>
            <person name="Westbrook M.J."/>
            <person name="Young S.L."/>
            <person name="Kuo A."/>
            <person name="Abedin M."/>
            <person name="Chapman J."/>
            <person name="Fairclough S."/>
            <person name="Hellsten U."/>
            <person name="Isogai Y."/>
            <person name="Letunic I."/>
            <person name="Marr M."/>
            <person name="Pincus D."/>
            <person name="Putnam N."/>
            <person name="Rokas A."/>
            <person name="Wright K.J."/>
            <person name="Zuzow R."/>
            <person name="Dirks W."/>
            <person name="Good M."/>
            <person name="Goodstein D."/>
            <person name="Lemons D."/>
            <person name="Li W."/>
            <person name="Lyons J.B."/>
            <person name="Morris A."/>
            <person name="Nichols S."/>
            <person name="Richter D.J."/>
            <person name="Salamov A."/>
            <person name="Bork P."/>
            <person name="Lim W.A."/>
            <person name="Manning G."/>
            <person name="Miller W.T."/>
            <person name="McGinnis W."/>
            <person name="Shapiro H."/>
            <person name="Tjian R."/>
            <person name="Grigoriev I.V."/>
            <person name="Rokhsar D."/>
        </authorList>
    </citation>
    <scope>NUCLEOTIDE SEQUENCE [LARGE SCALE GENOMIC DNA]</scope>
    <source>
        <strain evidence="6">MX1 / ATCC 50154</strain>
    </source>
</reference>
<dbReference type="FunFam" id="2.20.25.10:FF:000011">
    <property type="entry name" value="peptide-N(4)-(N-acetyl-beta- glucosaminyl)asparagine amidase"/>
    <property type="match status" value="1"/>
</dbReference>
<dbReference type="SUPFAM" id="SSF54001">
    <property type="entry name" value="Cysteine proteinases"/>
    <property type="match status" value="1"/>
</dbReference>
<dbReference type="GO" id="GO:0046872">
    <property type="term" value="F:metal ion binding"/>
    <property type="evidence" value="ECO:0007669"/>
    <property type="project" value="UniProtKB-KW"/>
</dbReference>
<evidence type="ECO:0000259" key="4">
    <source>
        <dbReference type="SMART" id="SM00460"/>
    </source>
</evidence>
<organism evidence="5 6">
    <name type="scientific">Monosiga brevicollis</name>
    <name type="common">Choanoflagellate</name>
    <dbReference type="NCBI Taxonomy" id="81824"/>
    <lineage>
        <taxon>Eukaryota</taxon>
        <taxon>Choanoflagellata</taxon>
        <taxon>Craspedida</taxon>
        <taxon>Salpingoecidae</taxon>
        <taxon>Monosiga</taxon>
    </lineage>
</organism>
<dbReference type="Proteomes" id="UP000001357">
    <property type="component" value="Unassembled WGS sequence"/>
</dbReference>
<feature type="domain" description="Transglutaminase-like" evidence="4">
    <location>
        <begin position="135"/>
        <end position="190"/>
    </location>
</feature>
<dbReference type="PANTHER" id="PTHR12143:SF19">
    <property type="entry name" value="PEPTIDE-N(4)-(N-ACETYL-BETA-GLUCOSAMINYL)ASPARAGINE AMIDASE"/>
    <property type="match status" value="1"/>
</dbReference>
<accession>A9V165</accession>
<name>A9V165_MONBE</name>
<sequence length="221" mass="25145">SPSLQAEARACIPITTLKERASSREDVAERSVSFSAPPVASPGFSKAHFTHIVWNAPRSERDRLLLELLAWFKNEFFTWVNALPCANCNGETHVEGGVAPTDDDLRWGAHRVELHRCKTCGFANRFPRYNHPGKLLQSRRGRCGEWANCFVLCARALSFETRYIFDYTDHVWAEVYSDAQGRWLHCDPCENACDTPRMYETGWGKNRKLGCCLTQDIRAFG</sequence>
<dbReference type="InParanoid" id="A9V165"/>
<evidence type="ECO:0000256" key="2">
    <source>
        <dbReference type="ARBA" id="ARBA00022723"/>
    </source>
</evidence>
<dbReference type="STRING" id="81824.A9V165"/>
<protein>
    <recommendedName>
        <fullName evidence="4">Transglutaminase-like domain-containing protein</fullName>
    </recommendedName>
</protein>
<dbReference type="KEGG" id="mbr:MONBRDRAFT_8805"/>
<dbReference type="eggNOG" id="KOG0909">
    <property type="taxonomic scope" value="Eukaryota"/>
</dbReference>
<comment type="similarity">
    <text evidence="1">Belongs to the transglutaminase-like superfamily. PNGase family.</text>
</comment>
<evidence type="ECO:0000313" key="5">
    <source>
        <dbReference type="EMBL" id="EDQ88755.1"/>
    </source>
</evidence>
<gene>
    <name evidence="5" type="ORF">MONBRDRAFT_8805</name>
</gene>
<keyword evidence="3" id="KW-0862">Zinc</keyword>
<evidence type="ECO:0000256" key="3">
    <source>
        <dbReference type="ARBA" id="ARBA00022833"/>
    </source>
</evidence>
<proteinExistence type="inferred from homology"/>
<keyword evidence="6" id="KW-1185">Reference proteome</keyword>
<dbReference type="InterPro" id="IPR002931">
    <property type="entry name" value="Transglutaminase-like"/>
</dbReference>
<dbReference type="EMBL" id="CH991553">
    <property type="protein sequence ID" value="EDQ88755.1"/>
    <property type="molecule type" value="Genomic_DNA"/>
</dbReference>
<evidence type="ECO:0000313" key="6">
    <source>
        <dbReference type="Proteomes" id="UP000001357"/>
    </source>
</evidence>
<dbReference type="InterPro" id="IPR050883">
    <property type="entry name" value="PNGase"/>
</dbReference>
<dbReference type="GeneID" id="5891727"/>
<dbReference type="Gene3D" id="3.10.620.30">
    <property type="match status" value="2"/>
</dbReference>
<dbReference type="RefSeq" id="XP_001746368.1">
    <property type="nucleotide sequence ID" value="XM_001746316.1"/>
</dbReference>
<keyword evidence="2" id="KW-0479">Metal-binding</keyword>
<dbReference type="InterPro" id="IPR038765">
    <property type="entry name" value="Papain-like_cys_pep_sf"/>
</dbReference>
<dbReference type="PANTHER" id="PTHR12143">
    <property type="entry name" value="PEPTIDE N-GLYCANASE PNGASE -RELATED"/>
    <property type="match status" value="1"/>
</dbReference>
<evidence type="ECO:0000256" key="1">
    <source>
        <dbReference type="ARBA" id="ARBA00009390"/>
    </source>
</evidence>
<dbReference type="Pfam" id="PF01841">
    <property type="entry name" value="Transglut_core"/>
    <property type="match status" value="1"/>
</dbReference>
<dbReference type="SMART" id="SM00460">
    <property type="entry name" value="TGc"/>
    <property type="match status" value="1"/>
</dbReference>
<dbReference type="AlphaFoldDB" id="A9V165"/>